<dbReference type="AlphaFoldDB" id="A0A318PMQ1"/>
<dbReference type="InterPro" id="IPR023399">
    <property type="entry name" value="Baseplate-like_2-layer_sand"/>
</dbReference>
<dbReference type="STRING" id="1220579.GCA_001571345_01217"/>
<name>A0A318PMQ1_KOMXY</name>
<sequence>MSGTLSALSDFVGWTPQPSDQVSVIILRGTKAWAISTWTGATIRMGVEIMPWTANLSMTTQGPNAATTIDLAEGDSCQLLIGSTLVFTGYVQTIVEDIAPGQHSIEVQLASKSIDLVECAAEFSTFQMNSTNALAIARAVSAFAGIQVISVAGAGNTDILAFSAILTETAYEVIERVTRLAAVLFYDQPDGNICLSRVGSRHAASGFVVGGNVERMQRVRSMAGRFSSVQALNIAAITLFESPQADRAVEQMSANTAPFDAQAFDRGVKRTRNMLIPVEIGDSNATIARQRVQWEVNRRYGRAYPVSVTCDSWRDDAGNLWLPNTLAPVSFLGGSKQVDLLIGELVLRQAIGEGTHADVTLMDPAAYAVEPIINPLMQSAFFQALASGQGQSG</sequence>
<feature type="domain" description="Baseplate hub protein gp44/GpP-like second" evidence="3">
    <location>
        <begin position="115"/>
        <end position="196"/>
    </location>
</feature>
<dbReference type="Gene3D" id="3.55.50.10">
    <property type="entry name" value="Baseplate protein-like domains"/>
    <property type="match status" value="1"/>
</dbReference>
<evidence type="ECO:0000259" key="1">
    <source>
        <dbReference type="Pfam" id="PF21683"/>
    </source>
</evidence>
<proteinExistence type="predicted"/>
<comment type="caution">
    <text evidence="4">The sequence shown here is derived from an EMBL/GenBank/DDBJ whole genome shotgun (WGS) entry which is preliminary data.</text>
</comment>
<dbReference type="InterPro" id="IPR049354">
    <property type="entry name" value="GpP-like_N"/>
</dbReference>
<evidence type="ECO:0000259" key="3">
    <source>
        <dbReference type="Pfam" id="PF22255"/>
    </source>
</evidence>
<accession>A0A318PMQ1</accession>
<gene>
    <name evidence="4" type="ORF">CFR75_06040</name>
</gene>
<feature type="domain" description="Baseplate hub protein gp44/GpP-like C-terminal" evidence="2">
    <location>
        <begin position="286"/>
        <end position="370"/>
    </location>
</feature>
<dbReference type="SUPFAM" id="SSF69279">
    <property type="entry name" value="Phage tail proteins"/>
    <property type="match status" value="2"/>
</dbReference>
<dbReference type="Gene3D" id="2.30.300.10">
    <property type="entry name" value="Baseplate protein-like domain - beta roll fold"/>
    <property type="match status" value="1"/>
</dbReference>
<dbReference type="InterPro" id="IPR026276">
    <property type="entry name" value="Baseplate_GpP"/>
</dbReference>
<keyword evidence="5" id="KW-1185">Reference proteome</keyword>
<dbReference type="PIRSF" id="PIRSF004440">
    <property type="entry name" value="GpP"/>
    <property type="match status" value="1"/>
</dbReference>
<dbReference type="EMBL" id="NKUC01000009">
    <property type="protein sequence ID" value="PYD57376.1"/>
    <property type="molecule type" value="Genomic_DNA"/>
</dbReference>
<dbReference type="OrthoDB" id="9016931at2"/>
<feature type="domain" description="Baseplate hub protein gp44-like N-terminal" evidence="1">
    <location>
        <begin position="35"/>
        <end position="107"/>
    </location>
</feature>
<dbReference type="RefSeq" id="WP_061273055.1">
    <property type="nucleotide sequence ID" value="NZ_CBCRXN010000003.1"/>
</dbReference>
<reference evidence="4 5" key="1">
    <citation type="submission" date="2017-07" db="EMBL/GenBank/DDBJ databases">
        <title>A draft genome sequence of Komagataeibacter xylinus LMG 1515.</title>
        <authorList>
            <person name="Skraban J."/>
            <person name="Cleenwerck I."/>
            <person name="Vandamme P."/>
            <person name="Trcek J."/>
        </authorList>
    </citation>
    <scope>NUCLEOTIDE SEQUENCE [LARGE SCALE GENOMIC DNA]</scope>
    <source>
        <strain evidence="4 5">LMG 1515</strain>
    </source>
</reference>
<dbReference type="Pfam" id="PF21683">
    <property type="entry name" value="GpP-like_1st"/>
    <property type="match status" value="1"/>
</dbReference>
<dbReference type="InterPro" id="IPR053982">
    <property type="entry name" value="Gp44/GpP-like_C"/>
</dbReference>
<evidence type="ECO:0000313" key="4">
    <source>
        <dbReference type="EMBL" id="PYD57376.1"/>
    </source>
</evidence>
<dbReference type="Pfam" id="PF22255">
    <property type="entry name" value="Gp44-like_2nd"/>
    <property type="match status" value="1"/>
</dbReference>
<dbReference type="Gene3D" id="3.30.1920.10">
    <property type="entry name" value="Baseplate protein-like domains - 2 layer sandwich fold"/>
    <property type="match status" value="1"/>
</dbReference>
<dbReference type="Proteomes" id="UP000248257">
    <property type="component" value="Unassembled WGS sequence"/>
</dbReference>
<protein>
    <submittedName>
        <fullName evidence="4">Phage tail protein</fullName>
    </submittedName>
</protein>
<evidence type="ECO:0000313" key="5">
    <source>
        <dbReference type="Proteomes" id="UP000248257"/>
    </source>
</evidence>
<dbReference type="Pfam" id="PF21929">
    <property type="entry name" value="GpP_4th"/>
    <property type="match status" value="1"/>
</dbReference>
<evidence type="ECO:0000259" key="2">
    <source>
        <dbReference type="Pfam" id="PF21929"/>
    </source>
</evidence>
<organism evidence="4 5">
    <name type="scientific">Komagataeibacter xylinus</name>
    <name type="common">Gluconacetobacter xylinus</name>
    <dbReference type="NCBI Taxonomy" id="28448"/>
    <lineage>
        <taxon>Bacteria</taxon>
        <taxon>Pseudomonadati</taxon>
        <taxon>Pseudomonadota</taxon>
        <taxon>Alphaproteobacteria</taxon>
        <taxon>Acetobacterales</taxon>
        <taxon>Acetobacteraceae</taxon>
        <taxon>Komagataeibacter</taxon>
    </lineage>
</organism>
<dbReference type="InterPro" id="IPR053981">
    <property type="entry name" value="Gp44/GpP-like_2nd"/>
</dbReference>